<proteinExistence type="predicted"/>
<dbReference type="EMBL" id="JAHYIQ010000016">
    <property type="protein sequence ID" value="KAK1125496.1"/>
    <property type="molecule type" value="Genomic_DNA"/>
</dbReference>
<protein>
    <submittedName>
        <fullName evidence="2">Uncharacterized protein</fullName>
    </submittedName>
</protein>
<evidence type="ECO:0000313" key="3">
    <source>
        <dbReference type="Proteomes" id="UP001177670"/>
    </source>
</evidence>
<dbReference type="Proteomes" id="UP001177670">
    <property type="component" value="Unassembled WGS sequence"/>
</dbReference>
<evidence type="ECO:0000313" key="2">
    <source>
        <dbReference type="EMBL" id="KAK1125496.1"/>
    </source>
</evidence>
<sequence>MPQTIRLEFAKSNTKVSKPKQPAAAAATSHPALMHPLTGPNLATEPITEPSDSVDTARWFSFPWVNVTDVTRA</sequence>
<dbReference type="AlphaFoldDB" id="A0AA40FUJ6"/>
<comment type="caution">
    <text evidence="2">The sequence shown here is derived from an EMBL/GenBank/DDBJ whole genome shotgun (WGS) entry which is preliminary data.</text>
</comment>
<feature type="region of interest" description="Disordered" evidence="1">
    <location>
        <begin position="1"/>
        <end position="53"/>
    </location>
</feature>
<gene>
    <name evidence="2" type="ORF">K0M31_005856</name>
</gene>
<evidence type="ECO:0000256" key="1">
    <source>
        <dbReference type="SAM" id="MobiDB-lite"/>
    </source>
</evidence>
<organism evidence="2 3">
    <name type="scientific">Melipona bicolor</name>
    <dbReference type="NCBI Taxonomy" id="60889"/>
    <lineage>
        <taxon>Eukaryota</taxon>
        <taxon>Metazoa</taxon>
        <taxon>Ecdysozoa</taxon>
        <taxon>Arthropoda</taxon>
        <taxon>Hexapoda</taxon>
        <taxon>Insecta</taxon>
        <taxon>Pterygota</taxon>
        <taxon>Neoptera</taxon>
        <taxon>Endopterygota</taxon>
        <taxon>Hymenoptera</taxon>
        <taxon>Apocrita</taxon>
        <taxon>Aculeata</taxon>
        <taxon>Apoidea</taxon>
        <taxon>Anthophila</taxon>
        <taxon>Apidae</taxon>
        <taxon>Melipona</taxon>
    </lineage>
</organism>
<reference evidence="2" key="1">
    <citation type="submission" date="2021-10" db="EMBL/GenBank/DDBJ databases">
        <title>Melipona bicolor Genome sequencing and assembly.</title>
        <authorList>
            <person name="Araujo N.S."/>
            <person name="Arias M.C."/>
        </authorList>
    </citation>
    <scope>NUCLEOTIDE SEQUENCE</scope>
    <source>
        <strain evidence="2">USP_2M_L1-L4_2017</strain>
        <tissue evidence="2">Whole body</tissue>
    </source>
</reference>
<accession>A0AA40FUJ6</accession>
<keyword evidence="3" id="KW-1185">Reference proteome</keyword>
<name>A0AA40FUJ6_9HYME</name>